<dbReference type="EMBL" id="JADCTT010000001">
    <property type="protein sequence ID" value="KAF9759836.1"/>
    <property type="molecule type" value="Genomic_DNA"/>
</dbReference>
<feature type="region of interest" description="Disordered" evidence="1">
    <location>
        <begin position="84"/>
        <end position="117"/>
    </location>
</feature>
<evidence type="ECO:0000256" key="1">
    <source>
        <dbReference type="SAM" id="MobiDB-lite"/>
    </source>
</evidence>
<dbReference type="AlphaFoldDB" id="A0A8H7NQ20"/>
<dbReference type="Proteomes" id="UP000616885">
    <property type="component" value="Unassembled WGS sequence"/>
</dbReference>
<gene>
    <name evidence="2" type="ORF">IM811_001530</name>
</gene>
<accession>A0A8H7NQ20</accession>
<evidence type="ECO:0000313" key="2">
    <source>
        <dbReference type="EMBL" id="KAF9759836.1"/>
    </source>
</evidence>
<comment type="caution">
    <text evidence="2">The sequence shown here is derived from an EMBL/GenBank/DDBJ whole genome shotgun (WGS) entry which is preliminary data.</text>
</comment>
<sequence length="429" mass="48852">MSLKVSIIPGEYRLMNRGGHDDRRCFHPAKRTDRRRFPPAFWDNLSQVYLTSRALKEHERRNKTHASPKRKAPGVSFHNIAKFARHGGPDLGDIRGYSRQRASTRATSPDDCRPNLSSRSVVGVAETADSGPPSPYGYNFEQYLRDNNIWLFGPSSPCSCSCSCWRPRNWRDIWLLVPEREKPSLPEEYFRYEQFHPAYFENWHDEMRSEGDVMNEIIPKIAGDDHPLPKNRNVCFSNMDIMTDGVNVRPTPIFYDGACPRDLHPSVISDLDSLIVPSKLKSHPVAPNLFFETKPLWRGTGVAVQKACLDGAYGAARAMHALQNYGREVPVYDANAYTYSFVYNPVNAALKIYAHYVWPTGPGGGPTYHMKKIRGFWMTMDVDTWVNGAFAFRAIRNLAKAHRDRFIEEANARASELTAIGSEYVEFPN</sequence>
<evidence type="ECO:0000313" key="3">
    <source>
        <dbReference type="Proteomes" id="UP000616885"/>
    </source>
</evidence>
<organism evidence="2 3">
    <name type="scientific">Bionectria ochroleuca</name>
    <name type="common">Gliocladium roseum</name>
    <dbReference type="NCBI Taxonomy" id="29856"/>
    <lineage>
        <taxon>Eukaryota</taxon>
        <taxon>Fungi</taxon>
        <taxon>Dikarya</taxon>
        <taxon>Ascomycota</taxon>
        <taxon>Pezizomycotina</taxon>
        <taxon>Sordariomycetes</taxon>
        <taxon>Hypocreomycetidae</taxon>
        <taxon>Hypocreales</taxon>
        <taxon>Bionectriaceae</taxon>
        <taxon>Clonostachys</taxon>
    </lineage>
</organism>
<name>A0A8H7NQ20_BIOOC</name>
<reference evidence="2" key="1">
    <citation type="submission" date="2020-10" db="EMBL/GenBank/DDBJ databases">
        <title>High-Quality Genome Resource of Clonostachys rosea strain S41 by Oxford Nanopore Long-Read Sequencing.</title>
        <authorList>
            <person name="Wang H."/>
        </authorList>
    </citation>
    <scope>NUCLEOTIDE SEQUENCE</scope>
    <source>
        <strain evidence="2">S41</strain>
    </source>
</reference>
<proteinExistence type="predicted"/>
<protein>
    <submittedName>
        <fullName evidence="2">Uncharacterized protein</fullName>
    </submittedName>
</protein>